<comment type="caution">
    <text evidence="3">The sequence shown here is derived from an EMBL/GenBank/DDBJ whole genome shotgun (WGS) entry which is preliminary data.</text>
</comment>
<dbReference type="PANTHER" id="PTHR38248:SF2">
    <property type="entry name" value="FUNK1 11"/>
    <property type="match status" value="1"/>
</dbReference>
<dbReference type="Pfam" id="PF17667">
    <property type="entry name" value="Pkinase_fungal"/>
    <property type="match status" value="1"/>
</dbReference>
<dbReference type="Proteomes" id="UP000283269">
    <property type="component" value="Unassembled WGS sequence"/>
</dbReference>
<protein>
    <recommendedName>
        <fullName evidence="2">Fungal-type protein kinase domain-containing protein</fullName>
    </recommendedName>
</protein>
<feature type="compositionally biased region" description="Acidic residues" evidence="1">
    <location>
        <begin position="837"/>
        <end position="850"/>
    </location>
</feature>
<gene>
    <name evidence="3" type="ORF">CVT25_005073</name>
</gene>
<sequence length="871" mass="98491">MAENIPSTIENPTISDIKQGGGYVIPDLLPMLANEADTFSSLPETPRSHRSHAGKADITVLRPIIAVEMDREFVRLPVDSFMKEYMPFVPSEDVIERVIQQLSDASYQSSPGDESSDEESDQEPIYAALRAGTSLMLHHDNRLMFRDFPQPPTQTNGSEKVVYAPLAKIADQISQIQDLIPERQRNEYHYRDVSSKKIQSDIKGSNNKIDACFMSGAKNSLPATHDIAVVIEQKLVLEQRGGNNRQAVSANVQIMNDDVRRMFTFGITIESDKATVWYHSRSHSAISEQFSFVHKPKLLLKVFTSFLYATTEELGYDPLVEYLGKGHYLFKDIPNVQDSSVLDTYKSINTISEIRANNITGRMARVFTVVKYDADTEDFGTTRYVLKDLWLDKDAQTERQLQKAIFYDIEAFWNKDKTPPELDSLKEAHHDLVISTKDYKKHFLSIASDYHGRISKPLASEFEPIRGLLAGPALEDEETKPGSDDARRAIHTSKTSHSVPLTTEIAYADFAREDFVRTYASRRQYRVVFNEVCTTVGHLDTLGEVLDVLHQSLIPLQMMFCAGWVHRDISSGNIMAYRKVLRNNNEPWTAILADLEYAKKYPPPPGNEAASDPKTGTPFFMPIEIMMQTTLFEKDHDESQGIINANTPEADSTKKDPNVPATSAPQKKKILSAYKLNLQRLKKNQSLDIASNGIVHNFQHDLESVWWIILWTITCRVAGNPAQLFGQQIFHNSIRVSPARGLAFRKPIQVKLEQCLGPLATTFPIRMESIRMAMYQAYVAREREGKLREVASFAAIHQSFEEFLEDLAENNQTWATTLLGAKNPYIDQAERKRPHPDDDDNDEAGEGEEGEEHRSKVARITDSDQVEKLVG</sequence>
<dbReference type="InterPro" id="IPR040976">
    <property type="entry name" value="Pkinase_fungal"/>
</dbReference>
<dbReference type="OrthoDB" id="312874at2759"/>
<keyword evidence="4" id="KW-1185">Reference proteome</keyword>
<feature type="domain" description="Fungal-type protein kinase" evidence="2">
    <location>
        <begin position="210"/>
        <end position="712"/>
    </location>
</feature>
<dbReference type="EMBL" id="NHYD01001970">
    <property type="protein sequence ID" value="PPQ88974.1"/>
    <property type="molecule type" value="Genomic_DNA"/>
</dbReference>
<evidence type="ECO:0000259" key="2">
    <source>
        <dbReference type="Pfam" id="PF17667"/>
    </source>
</evidence>
<feature type="region of interest" description="Disordered" evidence="1">
    <location>
        <begin position="642"/>
        <end position="664"/>
    </location>
</feature>
<dbReference type="InParanoid" id="A0A409XE20"/>
<feature type="region of interest" description="Disordered" evidence="1">
    <location>
        <begin position="825"/>
        <end position="871"/>
    </location>
</feature>
<dbReference type="SUPFAM" id="SSF56112">
    <property type="entry name" value="Protein kinase-like (PK-like)"/>
    <property type="match status" value="1"/>
</dbReference>
<reference evidence="3 4" key="1">
    <citation type="journal article" date="2018" name="Evol. Lett.">
        <title>Horizontal gene cluster transfer increased hallucinogenic mushroom diversity.</title>
        <authorList>
            <person name="Reynolds H.T."/>
            <person name="Vijayakumar V."/>
            <person name="Gluck-Thaler E."/>
            <person name="Korotkin H.B."/>
            <person name="Matheny P.B."/>
            <person name="Slot J.C."/>
        </authorList>
    </citation>
    <scope>NUCLEOTIDE SEQUENCE [LARGE SCALE GENOMIC DNA]</scope>
    <source>
        <strain evidence="3 4">2631</strain>
    </source>
</reference>
<dbReference type="Gene3D" id="1.10.510.10">
    <property type="entry name" value="Transferase(Phosphotransferase) domain 1"/>
    <property type="match status" value="1"/>
</dbReference>
<evidence type="ECO:0000313" key="3">
    <source>
        <dbReference type="EMBL" id="PPQ88974.1"/>
    </source>
</evidence>
<dbReference type="InterPro" id="IPR011009">
    <property type="entry name" value="Kinase-like_dom_sf"/>
</dbReference>
<evidence type="ECO:0000256" key="1">
    <source>
        <dbReference type="SAM" id="MobiDB-lite"/>
    </source>
</evidence>
<organism evidence="3 4">
    <name type="scientific">Psilocybe cyanescens</name>
    <dbReference type="NCBI Taxonomy" id="93625"/>
    <lineage>
        <taxon>Eukaryota</taxon>
        <taxon>Fungi</taxon>
        <taxon>Dikarya</taxon>
        <taxon>Basidiomycota</taxon>
        <taxon>Agaricomycotina</taxon>
        <taxon>Agaricomycetes</taxon>
        <taxon>Agaricomycetidae</taxon>
        <taxon>Agaricales</taxon>
        <taxon>Agaricineae</taxon>
        <taxon>Strophariaceae</taxon>
        <taxon>Psilocybe</taxon>
    </lineage>
</organism>
<proteinExistence type="predicted"/>
<evidence type="ECO:0000313" key="4">
    <source>
        <dbReference type="Proteomes" id="UP000283269"/>
    </source>
</evidence>
<dbReference type="PANTHER" id="PTHR38248">
    <property type="entry name" value="FUNK1 6"/>
    <property type="match status" value="1"/>
</dbReference>
<feature type="compositionally biased region" description="Basic and acidic residues" evidence="1">
    <location>
        <begin position="851"/>
        <end position="871"/>
    </location>
</feature>
<dbReference type="AlphaFoldDB" id="A0A409XE20"/>
<accession>A0A409XE20</accession>
<name>A0A409XE20_PSICY</name>